<dbReference type="Proteomes" id="UP001217918">
    <property type="component" value="Unassembled WGS sequence"/>
</dbReference>
<reference evidence="2" key="1">
    <citation type="journal article" date="2023" name="Mol. Plant Microbe Interact.">
        <title>Elucidating the Obligate Nature and Biological Capacity of an Invasive Fungal Corn Pathogen.</title>
        <authorList>
            <person name="MacCready J.S."/>
            <person name="Roggenkamp E.M."/>
            <person name="Gdanetz K."/>
            <person name="Chilvers M.I."/>
        </authorList>
    </citation>
    <scope>NUCLEOTIDE SEQUENCE</scope>
    <source>
        <strain evidence="2">PM02</strain>
    </source>
</reference>
<gene>
    <name evidence="2" type="ORF">P8C59_004927</name>
</gene>
<sequence>MRTSHLGAGLAAVGAATVQAIAVPATPSWPAGACTDKSLSIPSWIILDYTAIPGAGTVTFSVENRAAGTTGSVSCVAGGVCSQLSGSAQLSASVQAGPVPLVSIAESWTCSDYGVEVAFNATGSASITSGPAIPYLAPGRLSSPVPLTPTQPSPPAGYTAPTCAEVGPGAWSLTSLSVANYTAGQCRQWYRRDVLCLDPAATHGGEGFVRKGVYVNLTVTNHALGQAFACDNVMVSTDPAAPLPTAPTRCVGNGTFGEITLDVRLAGTLPQVTVQVEQLWYCLVDPQSNVEPIVIDATGLAAAAAPLVCTATAGITGAADDIITTCLDPAAGFLSIDGTVLVQTALPAFSLGTAAATTGGCTAASVLGPAWTISNPQWQVGQADGRLVQFSAQLGNPAFAWPSYAGAALDGGAAGDPDTWYACAYGVAADEAAAAGPCRLRFDPATRTLGLVQTWPCRDKDAAHPLYFTGSRAAMVFAATAWGPRCANDNPGLVSCAYVYNDASTVTQRFAMEDVTVSLTSTT</sequence>
<evidence type="ECO:0000256" key="1">
    <source>
        <dbReference type="SAM" id="SignalP"/>
    </source>
</evidence>
<feature type="signal peptide" evidence="1">
    <location>
        <begin position="1"/>
        <end position="20"/>
    </location>
</feature>
<keyword evidence="1" id="KW-0732">Signal</keyword>
<evidence type="ECO:0000313" key="3">
    <source>
        <dbReference type="Proteomes" id="UP001217918"/>
    </source>
</evidence>
<feature type="chain" id="PRO_5042034856" evidence="1">
    <location>
        <begin position="21"/>
        <end position="523"/>
    </location>
</feature>
<evidence type="ECO:0000313" key="2">
    <source>
        <dbReference type="EMBL" id="KAK2070437.1"/>
    </source>
</evidence>
<proteinExistence type="predicted"/>
<keyword evidence="3" id="KW-1185">Reference proteome</keyword>
<organism evidence="2 3">
    <name type="scientific">Phyllachora maydis</name>
    <dbReference type="NCBI Taxonomy" id="1825666"/>
    <lineage>
        <taxon>Eukaryota</taxon>
        <taxon>Fungi</taxon>
        <taxon>Dikarya</taxon>
        <taxon>Ascomycota</taxon>
        <taxon>Pezizomycotina</taxon>
        <taxon>Sordariomycetes</taxon>
        <taxon>Sordariomycetidae</taxon>
        <taxon>Phyllachorales</taxon>
        <taxon>Phyllachoraceae</taxon>
        <taxon>Phyllachora</taxon>
    </lineage>
</organism>
<protein>
    <submittedName>
        <fullName evidence="2">Uncharacterized protein</fullName>
    </submittedName>
</protein>
<accession>A0AAD9I4K8</accession>
<comment type="caution">
    <text evidence="2">The sequence shown here is derived from an EMBL/GenBank/DDBJ whole genome shotgun (WGS) entry which is preliminary data.</text>
</comment>
<dbReference type="EMBL" id="JAQQPM010000003">
    <property type="protein sequence ID" value="KAK2070437.1"/>
    <property type="molecule type" value="Genomic_DNA"/>
</dbReference>
<name>A0AAD9I4K8_9PEZI</name>
<dbReference type="AlphaFoldDB" id="A0AAD9I4K8"/>